<name>A0A557PD00_9VIBR</name>
<dbReference type="NCBIfam" id="TIGR02043">
    <property type="entry name" value="ZntR"/>
    <property type="match status" value="1"/>
</dbReference>
<reference evidence="3" key="4">
    <citation type="submission" date="2023-01" db="EMBL/GenBank/DDBJ databases">
        <title>Draft genome sequence of Vibrio algivorus strain NBRC 111146.</title>
        <authorList>
            <person name="Sun Q."/>
            <person name="Mori K."/>
        </authorList>
    </citation>
    <scope>NUCLEOTIDE SEQUENCE</scope>
    <source>
        <strain evidence="3">NBRC 111146</strain>
    </source>
</reference>
<dbReference type="PROSITE" id="PS00552">
    <property type="entry name" value="HTH_MERR_1"/>
    <property type="match status" value="1"/>
</dbReference>
<dbReference type="Gene3D" id="1.10.1660.10">
    <property type="match status" value="1"/>
</dbReference>
<dbReference type="OrthoDB" id="9808480at2"/>
<reference evidence="3" key="1">
    <citation type="journal article" date="2014" name="Int. J. Syst. Evol. Microbiol.">
        <title>Complete genome of a new Firmicutes species belonging to the dominant human colonic microbiota ('Ruminococcus bicirculans') reveals two chromosomes and a selective capacity to utilize plant glucans.</title>
        <authorList>
            <consortium name="NISC Comparative Sequencing Program"/>
            <person name="Wegmann U."/>
            <person name="Louis P."/>
            <person name="Goesmann A."/>
            <person name="Henrissat B."/>
            <person name="Duncan S.H."/>
            <person name="Flint H.J."/>
        </authorList>
    </citation>
    <scope>NUCLEOTIDE SEQUENCE</scope>
    <source>
        <strain evidence="3">NBRC 111146</strain>
    </source>
</reference>
<evidence type="ECO:0000256" key="1">
    <source>
        <dbReference type="ARBA" id="ARBA00023125"/>
    </source>
</evidence>
<dbReference type="PANTHER" id="PTHR30204">
    <property type="entry name" value="REDOX-CYCLING DRUG-SENSING TRANSCRIPTIONAL ACTIVATOR SOXR"/>
    <property type="match status" value="1"/>
</dbReference>
<dbReference type="NCBIfam" id="NF007069">
    <property type="entry name" value="PRK09514.1"/>
    <property type="match status" value="1"/>
</dbReference>
<dbReference type="SUPFAM" id="SSF46955">
    <property type="entry name" value="Putative DNA-binding domain"/>
    <property type="match status" value="1"/>
</dbReference>
<dbReference type="GO" id="GO:0003677">
    <property type="term" value="F:DNA binding"/>
    <property type="evidence" value="ECO:0007669"/>
    <property type="project" value="UniProtKB-KW"/>
</dbReference>
<keyword evidence="1" id="KW-0238">DNA-binding</keyword>
<evidence type="ECO:0000313" key="4">
    <source>
        <dbReference type="EMBL" id="TVO38541.1"/>
    </source>
</evidence>
<dbReference type="EMBL" id="VMKJ01000005">
    <property type="protein sequence ID" value="TVO38541.1"/>
    <property type="molecule type" value="Genomic_DNA"/>
</dbReference>
<dbReference type="RefSeq" id="WP_089122196.1">
    <property type="nucleotide sequence ID" value="NZ_BSPV01000006.1"/>
</dbReference>
<dbReference type="InterPro" id="IPR047057">
    <property type="entry name" value="MerR_fam"/>
</dbReference>
<reference evidence="4 5" key="3">
    <citation type="submission" date="2019-07" db="EMBL/GenBank/DDBJ databases">
        <title>The draft genome sequence of Vibrio algivorus M1486.</title>
        <authorList>
            <person name="Meng X."/>
        </authorList>
    </citation>
    <scope>NUCLEOTIDE SEQUENCE [LARGE SCALE GENOMIC DNA]</scope>
    <source>
        <strain evidence="4 5">M1486</strain>
    </source>
</reference>
<dbReference type="PRINTS" id="PR00040">
    <property type="entry name" value="HTHMERR"/>
</dbReference>
<evidence type="ECO:0000313" key="5">
    <source>
        <dbReference type="Proteomes" id="UP000319828"/>
    </source>
</evidence>
<dbReference type="InterPro" id="IPR011788">
    <property type="entry name" value="ZntR"/>
</dbReference>
<feature type="domain" description="HTH merR-type" evidence="2">
    <location>
        <begin position="1"/>
        <end position="70"/>
    </location>
</feature>
<evidence type="ECO:0000313" key="3">
    <source>
        <dbReference type="EMBL" id="GLT15152.1"/>
    </source>
</evidence>
<dbReference type="Pfam" id="PF13411">
    <property type="entry name" value="MerR_1"/>
    <property type="match status" value="1"/>
</dbReference>
<evidence type="ECO:0000313" key="6">
    <source>
        <dbReference type="Proteomes" id="UP001157156"/>
    </source>
</evidence>
<comment type="caution">
    <text evidence="4">The sequence shown here is derived from an EMBL/GenBank/DDBJ whole genome shotgun (WGS) entry which is preliminary data.</text>
</comment>
<dbReference type="PANTHER" id="PTHR30204:SF92">
    <property type="entry name" value="HTH-TYPE TRANSCRIPTIONAL REGULATOR ZNTR"/>
    <property type="match status" value="1"/>
</dbReference>
<dbReference type="Proteomes" id="UP001157156">
    <property type="component" value="Unassembled WGS sequence"/>
</dbReference>
<dbReference type="Proteomes" id="UP000319828">
    <property type="component" value="Unassembled WGS sequence"/>
</dbReference>
<sequence>MYKIGELAKLCGINNDTLRFYEKSGLLSPSARSESGYRLYNEQDKQALQFIIRAKKVGFNLSDIKELLEIEVDKASNSCFDVKQVVDAKLADVEQKLSELQHFQRSLKTLSSACCGGKGSAEECTILQALETNTEQVAVEQHHHAENCQKH</sequence>
<dbReference type="GO" id="GO:0008270">
    <property type="term" value="F:zinc ion binding"/>
    <property type="evidence" value="ECO:0007669"/>
    <property type="project" value="InterPro"/>
</dbReference>
<organism evidence="4 5">
    <name type="scientific">Vibrio algivorus</name>
    <dbReference type="NCBI Taxonomy" id="1667024"/>
    <lineage>
        <taxon>Bacteria</taxon>
        <taxon>Pseudomonadati</taxon>
        <taxon>Pseudomonadota</taxon>
        <taxon>Gammaproteobacteria</taxon>
        <taxon>Vibrionales</taxon>
        <taxon>Vibrionaceae</taxon>
        <taxon>Vibrio</taxon>
    </lineage>
</organism>
<dbReference type="GO" id="GO:0006351">
    <property type="term" value="P:DNA-templated transcription"/>
    <property type="evidence" value="ECO:0007669"/>
    <property type="project" value="InterPro"/>
</dbReference>
<dbReference type="PROSITE" id="PS50937">
    <property type="entry name" value="HTH_MERR_2"/>
    <property type="match status" value="1"/>
</dbReference>
<dbReference type="InterPro" id="IPR000551">
    <property type="entry name" value="MerR-type_HTH_dom"/>
</dbReference>
<evidence type="ECO:0000259" key="2">
    <source>
        <dbReference type="PROSITE" id="PS50937"/>
    </source>
</evidence>
<dbReference type="EMBL" id="BSPV01000006">
    <property type="protein sequence ID" value="GLT15152.1"/>
    <property type="molecule type" value="Genomic_DNA"/>
</dbReference>
<reference evidence="6" key="2">
    <citation type="journal article" date="2019" name="Int. J. Syst. Evol. Microbiol.">
        <title>The Global Catalogue of Microorganisms (GCM) 10K type strain sequencing project: providing services to taxonomists for standard genome sequencing and annotation.</title>
        <authorList>
            <consortium name="The Broad Institute Genomics Platform"/>
            <consortium name="The Broad Institute Genome Sequencing Center for Infectious Disease"/>
            <person name="Wu L."/>
            <person name="Ma J."/>
        </authorList>
    </citation>
    <scope>NUCLEOTIDE SEQUENCE [LARGE SCALE GENOMIC DNA]</scope>
    <source>
        <strain evidence="6">NBRC 111146</strain>
    </source>
</reference>
<proteinExistence type="predicted"/>
<dbReference type="CDD" id="cd04770">
    <property type="entry name" value="HTH_HMRTR"/>
    <property type="match status" value="1"/>
</dbReference>
<keyword evidence="6" id="KW-1185">Reference proteome</keyword>
<gene>
    <name evidence="4" type="primary">zntR</name>
    <name evidence="4" type="ORF">FOF44_04200</name>
    <name evidence="3" type="ORF">GCM10007931_21270</name>
</gene>
<dbReference type="InterPro" id="IPR009061">
    <property type="entry name" value="DNA-bd_dom_put_sf"/>
</dbReference>
<protein>
    <submittedName>
        <fullName evidence="3">Heavy metal-responsive transcriptional regulator</fullName>
    </submittedName>
    <submittedName>
        <fullName evidence="4">Zn(2+)-responsive transcriptional regulator</fullName>
    </submittedName>
</protein>
<dbReference type="AlphaFoldDB" id="A0A557PD00"/>
<accession>A0A557PD00</accession>
<dbReference type="GO" id="GO:0003700">
    <property type="term" value="F:DNA-binding transcription factor activity"/>
    <property type="evidence" value="ECO:0007669"/>
    <property type="project" value="InterPro"/>
</dbReference>
<dbReference type="SMART" id="SM00422">
    <property type="entry name" value="HTH_MERR"/>
    <property type="match status" value="1"/>
</dbReference>